<sequence length="619" mass="71289">MSHPVITPEKITKILQDYEKTDDVKLIKSEVVPGSDKGENYSSVVLACHVEAEINGGQSKSYHWIAKIPSDDPWKFKWVRPCRMEEKEVAFYNDLVPRLKSYLNQKGSGIELQLCPKIFAEFKEDTKPEECQYGSMVLLEHLRYNGFTEQSNSNRKAGFDMAHTKLVLEALADFHAVTYGYLKQKHGSLNDMVDKEPLFARDFIGADPPVELEAFKEQFAEQGIQSHLTLLSSFKDDKYEKLFKLFMEKNGNPTTYCEKLGSYKNFEFHVLCHGDPWFNNMLFRHEGDSPTGVCLLDNACTRWTTPAFDLAYLLFTSAAPELRQDHLQGLLEHYHQRFRQSLAEVGENPNVYSLESLKSDYTRCTYIGLLTAITMLPWTLAKKEDAFSFDDMKDFDQADEKRRNEMMEKVQASMQRTLAKEPMVAHRITTAFDEAIEAVYHLRSTSSQRGKFKDIQMEVKTSKEPCATYEGDSPTGVCLLDNACTRWTTPAFDLVYFLFTSAAPKGFLSIIIRGFGNLWLKWEKTPTFIHWILEERLHALHLYRSSYCHNDFTLDFGQEEDAFSFDDMKGDKADEKYLKEMMEKAHASMQRTLAKEPMVAHRITTTAFDEAIEAGYFKD</sequence>
<name>A0A553P4Q0_TIGCA</name>
<reference evidence="2 3" key="1">
    <citation type="journal article" date="2018" name="Nat. Ecol. Evol.">
        <title>Genomic signatures of mitonuclear coevolution across populations of Tigriopus californicus.</title>
        <authorList>
            <person name="Barreto F.S."/>
            <person name="Watson E.T."/>
            <person name="Lima T.G."/>
            <person name="Willett C.S."/>
            <person name="Edmands S."/>
            <person name="Li W."/>
            <person name="Burton R.S."/>
        </authorList>
    </citation>
    <scope>NUCLEOTIDE SEQUENCE [LARGE SCALE GENOMIC DNA]</scope>
    <source>
        <strain evidence="2 3">San Diego</strain>
    </source>
</reference>
<accession>A0A553P4Q0</accession>
<proteinExistence type="predicted"/>
<keyword evidence="3" id="KW-1185">Reference proteome</keyword>
<comment type="caution">
    <text evidence="2">The sequence shown here is derived from an EMBL/GenBank/DDBJ whole genome shotgun (WGS) entry which is preliminary data.</text>
</comment>
<dbReference type="AlphaFoldDB" id="A0A553P4Q0"/>
<dbReference type="EMBL" id="VCGU01000008">
    <property type="protein sequence ID" value="TRY72666.1"/>
    <property type="molecule type" value="Genomic_DNA"/>
</dbReference>
<protein>
    <recommendedName>
        <fullName evidence="1">CHK kinase-like domain-containing protein</fullName>
    </recommendedName>
</protein>
<evidence type="ECO:0000259" key="1">
    <source>
        <dbReference type="SMART" id="SM00587"/>
    </source>
</evidence>
<feature type="domain" description="CHK kinase-like" evidence="1">
    <location>
        <begin position="137"/>
        <end position="344"/>
    </location>
</feature>
<dbReference type="Pfam" id="PF02958">
    <property type="entry name" value="EcKL"/>
    <property type="match status" value="1"/>
</dbReference>
<dbReference type="InterPro" id="IPR015897">
    <property type="entry name" value="CHK_kinase-like"/>
</dbReference>
<evidence type="ECO:0000313" key="2">
    <source>
        <dbReference type="EMBL" id="TRY72666.1"/>
    </source>
</evidence>
<gene>
    <name evidence="2" type="ORF">TCAL_10877</name>
</gene>
<dbReference type="SMART" id="SM00587">
    <property type="entry name" value="CHK"/>
    <property type="match status" value="1"/>
</dbReference>
<evidence type="ECO:0000313" key="3">
    <source>
        <dbReference type="Proteomes" id="UP000318571"/>
    </source>
</evidence>
<organism evidence="2 3">
    <name type="scientific">Tigriopus californicus</name>
    <name type="common">Marine copepod</name>
    <dbReference type="NCBI Taxonomy" id="6832"/>
    <lineage>
        <taxon>Eukaryota</taxon>
        <taxon>Metazoa</taxon>
        <taxon>Ecdysozoa</taxon>
        <taxon>Arthropoda</taxon>
        <taxon>Crustacea</taxon>
        <taxon>Multicrustacea</taxon>
        <taxon>Hexanauplia</taxon>
        <taxon>Copepoda</taxon>
        <taxon>Harpacticoida</taxon>
        <taxon>Harpacticidae</taxon>
        <taxon>Tigriopus</taxon>
    </lineage>
</organism>
<dbReference type="PANTHER" id="PTHR11012:SF30">
    <property type="entry name" value="PROTEIN KINASE-LIKE DOMAIN-CONTAINING"/>
    <property type="match status" value="1"/>
</dbReference>
<dbReference type="Proteomes" id="UP000318571">
    <property type="component" value="Chromosome 7"/>
</dbReference>
<dbReference type="Gene3D" id="3.90.1200.10">
    <property type="match status" value="1"/>
</dbReference>
<dbReference type="OMA" id="MVAHRIT"/>
<dbReference type="SUPFAM" id="SSF56112">
    <property type="entry name" value="Protein kinase-like (PK-like)"/>
    <property type="match status" value="1"/>
</dbReference>
<dbReference type="PANTHER" id="PTHR11012">
    <property type="entry name" value="PROTEIN KINASE-LIKE DOMAIN-CONTAINING"/>
    <property type="match status" value="1"/>
</dbReference>
<dbReference type="InterPro" id="IPR011009">
    <property type="entry name" value="Kinase-like_dom_sf"/>
</dbReference>
<dbReference type="InterPro" id="IPR004119">
    <property type="entry name" value="EcKL"/>
</dbReference>